<dbReference type="RefSeq" id="WP_004883667.1">
    <property type="nucleotide sequence ID" value="NZ_KB849564.1"/>
</dbReference>
<reference evidence="1 2" key="1">
    <citation type="submission" date="2013-02" db="EMBL/GenBank/DDBJ databases">
        <title>The Genome Sequence of Acinetobacter nosocomialis NIPH 386.</title>
        <authorList>
            <consortium name="The Broad Institute Genome Sequencing Platform"/>
            <consortium name="The Broad Institute Genome Sequencing Center for Infectious Disease"/>
            <person name="Cerqueira G."/>
            <person name="Feldgarden M."/>
            <person name="Courvalin P."/>
            <person name="Perichon B."/>
            <person name="Grillot-Courvalin C."/>
            <person name="Clermont D."/>
            <person name="Rocha E."/>
            <person name="Yoon E.-J."/>
            <person name="Nemec A."/>
            <person name="Walker B."/>
            <person name="Young S.K."/>
            <person name="Zeng Q."/>
            <person name="Gargeya S."/>
            <person name="Fitzgerald M."/>
            <person name="Haas B."/>
            <person name="Abouelleil A."/>
            <person name="Alvarado L."/>
            <person name="Arachchi H.M."/>
            <person name="Berlin A.M."/>
            <person name="Chapman S.B."/>
            <person name="Dewar J."/>
            <person name="Goldberg J."/>
            <person name="Griggs A."/>
            <person name="Gujja S."/>
            <person name="Hansen M."/>
            <person name="Howarth C."/>
            <person name="Imamovic A."/>
            <person name="Larimer J."/>
            <person name="McCowan C."/>
            <person name="Murphy C."/>
            <person name="Neiman D."/>
            <person name="Pearson M."/>
            <person name="Priest M."/>
            <person name="Roberts A."/>
            <person name="Saif S."/>
            <person name="Shea T."/>
            <person name="Sisk P."/>
            <person name="Sykes S."/>
            <person name="Wortman J."/>
            <person name="Nusbaum C."/>
            <person name="Birren B."/>
        </authorList>
    </citation>
    <scope>NUCLEOTIDE SEQUENCE [LARGE SCALE GENOMIC DNA]</scope>
    <source>
        <strain evidence="1 2">NIPH 386</strain>
    </source>
</reference>
<accession>A0AAV3ISW7</accession>
<evidence type="ECO:0000313" key="1">
    <source>
        <dbReference type="EMBL" id="ENV42761.1"/>
    </source>
</evidence>
<organism evidence="1 2">
    <name type="scientific">Acinetobacter nosocomialis NIPH 386</name>
    <dbReference type="NCBI Taxonomy" id="1217985"/>
    <lineage>
        <taxon>Bacteria</taxon>
        <taxon>Pseudomonadati</taxon>
        <taxon>Pseudomonadota</taxon>
        <taxon>Gammaproteobacteria</taxon>
        <taxon>Moraxellales</taxon>
        <taxon>Moraxellaceae</taxon>
        <taxon>Acinetobacter</taxon>
        <taxon>Acinetobacter calcoaceticus/baumannii complex</taxon>
    </lineage>
</organism>
<dbReference type="EMBL" id="APPP01000003">
    <property type="protein sequence ID" value="ENV42761.1"/>
    <property type="molecule type" value="Genomic_DNA"/>
</dbReference>
<protein>
    <recommendedName>
        <fullName evidence="3">FPG-type domain-containing protein</fullName>
    </recommendedName>
</protein>
<proteinExistence type="predicted"/>
<evidence type="ECO:0000313" key="2">
    <source>
        <dbReference type="Proteomes" id="UP000013028"/>
    </source>
</evidence>
<dbReference type="AlphaFoldDB" id="A0AAV3ISW7"/>
<dbReference type="Proteomes" id="UP000013028">
    <property type="component" value="Unassembled WGS sequence"/>
</dbReference>
<comment type="caution">
    <text evidence="1">The sequence shown here is derived from an EMBL/GenBank/DDBJ whole genome shotgun (WGS) entry which is preliminary data.</text>
</comment>
<name>A0AAV3ISW7_ACINO</name>
<evidence type="ECO:0008006" key="3">
    <source>
        <dbReference type="Google" id="ProtNLM"/>
    </source>
</evidence>
<sequence>MKDCSQCGKSVAKYHRFYKGEGYCHTCYVRVFKPLPCSKCGEIHRLHYKEEQAVCSACCHNRPCIRCGKERYEIGKITAYGSVCNSCSPYFREKKPCGYCGVLSSKLTKTEKNGVGLSICPKCYRKEKGYETCPQCHKNRLLIETEHGKMCKKCHEVGLVDCQTCGIQIPAGMGSACDSCGWLKRFNQRVHLLKFTIPAEQVRAAFIEFSQWLLQDVGNHKATLTIELYVPFFVEITRYWNELPSYEVILHHFKPKGLRKYLKVKQWLHILYQGNIQDSKKTDLAEGCRIDALFAKIAYQPIACDLFNGYQAELMAKLYAGRTTLKSVRLALQPAVGLLLQRINQIPTQSEVGMYLAERSGQRAALTGFINYLNKNYDLNLICGHSEKEKIQAQQRKQKNLENEMIVFIIKSREEQNSIHIIDWIRLSMQYFHDCSYKTSSKFEVNQDQCTVLQDGKTYVLPWLQ</sequence>
<gene>
    <name evidence="1" type="ORF">F958_00501</name>
</gene>